<organism evidence="2 3">
    <name type="scientific">Stachybotrys elegans</name>
    <dbReference type="NCBI Taxonomy" id="80388"/>
    <lineage>
        <taxon>Eukaryota</taxon>
        <taxon>Fungi</taxon>
        <taxon>Dikarya</taxon>
        <taxon>Ascomycota</taxon>
        <taxon>Pezizomycotina</taxon>
        <taxon>Sordariomycetes</taxon>
        <taxon>Hypocreomycetidae</taxon>
        <taxon>Hypocreales</taxon>
        <taxon>Stachybotryaceae</taxon>
        <taxon>Stachybotrys</taxon>
    </lineage>
</organism>
<dbReference type="GO" id="GO:0003676">
    <property type="term" value="F:nucleic acid binding"/>
    <property type="evidence" value="ECO:0007669"/>
    <property type="project" value="InterPro"/>
</dbReference>
<sequence>MAPVAKDFQKIIQDARERKKNEALADKIFSKDRRQSAPTKLKPTPGGSLASRVGVKKQPRAARASLPSGNVNGEWTHDLHEVVNGREAGGSLSSRITAPGAKKANQRKGRIAAALDKMDTDPQVSNQVNIVKKAPSAGMTIKGLAGPFRVMAQNFAPGTSAADIESAMTPIGGEMISVKFVKTSPIVLVEMVFASREGGEQVIDTFNNKTADGRIIRVWAKAGGSNAANGSTVSNPPANAPSGPRGASRPNKQSTSDNVIDGSMGFSDAMETDVVSSSNTRPLYSDRMVAGGNRRGRGFQRGRGGN</sequence>
<gene>
    <name evidence="2" type="ORF">B0I35DRAFT_434832</name>
</gene>
<feature type="region of interest" description="Disordered" evidence="1">
    <location>
        <begin position="225"/>
        <end position="306"/>
    </location>
</feature>
<proteinExistence type="predicted"/>
<protein>
    <recommendedName>
        <fullName evidence="4">RRM domain-containing protein</fullName>
    </recommendedName>
</protein>
<feature type="region of interest" description="Disordered" evidence="1">
    <location>
        <begin position="23"/>
        <end position="73"/>
    </location>
</feature>
<dbReference type="OrthoDB" id="5374349at2759"/>
<name>A0A8K0WP10_9HYPO</name>
<evidence type="ECO:0000313" key="3">
    <source>
        <dbReference type="Proteomes" id="UP000813444"/>
    </source>
</evidence>
<keyword evidence="3" id="KW-1185">Reference proteome</keyword>
<evidence type="ECO:0000313" key="2">
    <source>
        <dbReference type="EMBL" id="KAH7313306.1"/>
    </source>
</evidence>
<reference evidence="2" key="1">
    <citation type="journal article" date="2021" name="Nat. Commun.">
        <title>Genetic determinants of endophytism in the Arabidopsis root mycobiome.</title>
        <authorList>
            <person name="Mesny F."/>
            <person name="Miyauchi S."/>
            <person name="Thiergart T."/>
            <person name="Pickel B."/>
            <person name="Atanasova L."/>
            <person name="Karlsson M."/>
            <person name="Huettel B."/>
            <person name="Barry K.W."/>
            <person name="Haridas S."/>
            <person name="Chen C."/>
            <person name="Bauer D."/>
            <person name="Andreopoulos W."/>
            <person name="Pangilinan J."/>
            <person name="LaButti K."/>
            <person name="Riley R."/>
            <person name="Lipzen A."/>
            <person name="Clum A."/>
            <person name="Drula E."/>
            <person name="Henrissat B."/>
            <person name="Kohler A."/>
            <person name="Grigoriev I.V."/>
            <person name="Martin F.M."/>
            <person name="Hacquard S."/>
        </authorList>
    </citation>
    <scope>NUCLEOTIDE SEQUENCE</scope>
    <source>
        <strain evidence="2">MPI-CAGE-CH-0235</strain>
    </source>
</reference>
<dbReference type="EMBL" id="JAGPNK010000009">
    <property type="protein sequence ID" value="KAH7313306.1"/>
    <property type="molecule type" value="Genomic_DNA"/>
</dbReference>
<evidence type="ECO:0008006" key="4">
    <source>
        <dbReference type="Google" id="ProtNLM"/>
    </source>
</evidence>
<dbReference type="InterPro" id="IPR035979">
    <property type="entry name" value="RBD_domain_sf"/>
</dbReference>
<comment type="caution">
    <text evidence="2">The sequence shown here is derived from an EMBL/GenBank/DDBJ whole genome shotgun (WGS) entry which is preliminary data.</text>
</comment>
<dbReference type="SUPFAM" id="SSF54928">
    <property type="entry name" value="RNA-binding domain, RBD"/>
    <property type="match status" value="1"/>
</dbReference>
<feature type="compositionally biased region" description="Low complexity" evidence="1">
    <location>
        <begin position="225"/>
        <end position="235"/>
    </location>
</feature>
<dbReference type="Proteomes" id="UP000813444">
    <property type="component" value="Unassembled WGS sequence"/>
</dbReference>
<dbReference type="CDD" id="cd00590">
    <property type="entry name" value="RRM_SF"/>
    <property type="match status" value="1"/>
</dbReference>
<dbReference type="AlphaFoldDB" id="A0A8K0WP10"/>
<accession>A0A8K0WP10</accession>
<evidence type="ECO:0000256" key="1">
    <source>
        <dbReference type="SAM" id="MobiDB-lite"/>
    </source>
</evidence>
<feature type="compositionally biased region" description="Basic and acidic residues" evidence="1">
    <location>
        <begin position="23"/>
        <end position="35"/>
    </location>
</feature>